<keyword evidence="5" id="KW-1185">Reference proteome</keyword>
<dbReference type="SUPFAM" id="SSF52540">
    <property type="entry name" value="P-loop containing nucleoside triphosphate hydrolases"/>
    <property type="match status" value="1"/>
</dbReference>
<accession>A0A8J7U5L3</accession>
<sequence>MTCEYSRHPNWEERYQTAKRLLAQTNLLVLTGPSGVGKTTVAELLHRHGDRDSEPLLFHPAAAMTQGLFESQIFGHQKGAFSGATKDYGGLAGATGQGTLVIEGLEDWPLTVQAKMLRFIQERMYRAVGANRERVFVGRLVFTSRIPLRNLMYENAIREDLYFRLSGSEIALPTPAQRPLDFHAVAEAMCAQLKREMNIQSTHPNQTDLEHLRGLSLPGHFHDLRNRLLQSMITDMPIEALSIPEEDHGAGLQQGELPDTGTLKGDLAKVEAVLIQRALELYPHNRKALAKHLGVSLRSLLYKLKEHGLN</sequence>
<evidence type="ECO:0000256" key="1">
    <source>
        <dbReference type="ARBA" id="ARBA00022741"/>
    </source>
</evidence>
<dbReference type="Gene3D" id="3.40.50.300">
    <property type="entry name" value="P-loop containing nucleotide triphosphate hydrolases"/>
    <property type="match status" value="1"/>
</dbReference>
<dbReference type="RefSeq" id="WP_207862656.1">
    <property type="nucleotide sequence ID" value="NZ_JAFREP010000041.1"/>
</dbReference>
<dbReference type="PANTHER" id="PTHR32071:SF122">
    <property type="entry name" value="SIGMA FACTOR"/>
    <property type="match status" value="1"/>
</dbReference>
<dbReference type="Pfam" id="PF02954">
    <property type="entry name" value="HTH_8"/>
    <property type="match status" value="1"/>
</dbReference>
<dbReference type="InterPro" id="IPR002197">
    <property type="entry name" value="HTH_Fis"/>
</dbReference>
<name>A0A8J7U5L3_9BACT</name>
<dbReference type="PRINTS" id="PR01590">
    <property type="entry name" value="HTHFIS"/>
</dbReference>
<dbReference type="PANTHER" id="PTHR32071">
    <property type="entry name" value="TRANSCRIPTIONAL REGULATORY PROTEIN"/>
    <property type="match status" value="1"/>
</dbReference>
<dbReference type="PROSITE" id="PS50045">
    <property type="entry name" value="SIGMA54_INTERACT_4"/>
    <property type="match status" value="1"/>
</dbReference>
<dbReference type="InterPro" id="IPR002078">
    <property type="entry name" value="Sigma_54_int"/>
</dbReference>
<gene>
    <name evidence="4" type="ORF">J3U88_29685</name>
</gene>
<evidence type="ECO:0000256" key="2">
    <source>
        <dbReference type="ARBA" id="ARBA00022840"/>
    </source>
</evidence>
<reference evidence="4" key="1">
    <citation type="submission" date="2021-03" db="EMBL/GenBank/DDBJ databases">
        <authorList>
            <person name="Wang G."/>
        </authorList>
    </citation>
    <scope>NUCLEOTIDE SEQUENCE</scope>
    <source>
        <strain evidence="4">KCTC 12899</strain>
    </source>
</reference>
<dbReference type="Gene3D" id="1.10.10.60">
    <property type="entry name" value="Homeodomain-like"/>
    <property type="match status" value="1"/>
</dbReference>
<dbReference type="GO" id="GO:0005524">
    <property type="term" value="F:ATP binding"/>
    <property type="evidence" value="ECO:0007669"/>
    <property type="project" value="UniProtKB-KW"/>
</dbReference>
<protein>
    <submittedName>
        <fullName evidence="4">Sigma-54-dependent Fis family transcriptional regulator</fullName>
    </submittedName>
</protein>
<keyword evidence="2" id="KW-0067">ATP-binding</keyword>
<dbReference type="CDD" id="cd00009">
    <property type="entry name" value="AAA"/>
    <property type="match status" value="1"/>
</dbReference>
<organism evidence="4 5">
    <name type="scientific">Acanthopleuribacter pedis</name>
    <dbReference type="NCBI Taxonomy" id="442870"/>
    <lineage>
        <taxon>Bacteria</taxon>
        <taxon>Pseudomonadati</taxon>
        <taxon>Acidobacteriota</taxon>
        <taxon>Holophagae</taxon>
        <taxon>Acanthopleuribacterales</taxon>
        <taxon>Acanthopleuribacteraceae</taxon>
        <taxon>Acanthopleuribacter</taxon>
    </lineage>
</organism>
<dbReference type="GO" id="GO:0043565">
    <property type="term" value="F:sequence-specific DNA binding"/>
    <property type="evidence" value="ECO:0007669"/>
    <property type="project" value="InterPro"/>
</dbReference>
<comment type="caution">
    <text evidence="4">The sequence shown here is derived from an EMBL/GenBank/DDBJ whole genome shotgun (WGS) entry which is preliminary data.</text>
</comment>
<evidence type="ECO:0000259" key="3">
    <source>
        <dbReference type="PROSITE" id="PS50045"/>
    </source>
</evidence>
<dbReference type="InterPro" id="IPR009057">
    <property type="entry name" value="Homeodomain-like_sf"/>
</dbReference>
<feature type="domain" description="Sigma-54 factor interaction" evidence="3">
    <location>
        <begin position="4"/>
        <end position="233"/>
    </location>
</feature>
<dbReference type="SUPFAM" id="SSF46689">
    <property type="entry name" value="Homeodomain-like"/>
    <property type="match status" value="1"/>
</dbReference>
<keyword evidence="1" id="KW-0547">Nucleotide-binding</keyword>
<dbReference type="Proteomes" id="UP000664417">
    <property type="component" value="Unassembled WGS sequence"/>
</dbReference>
<proteinExistence type="predicted"/>
<evidence type="ECO:0000313" key="5">
    <source>
        <dbReference type="Proteomes" id="UP000664417"/>
    </source>
</evidence>
<dbReference type="EMBL" id="JAFREP010000041">
    <property type="protein sequence ID" value="MBO1322683.1"/>
    <property type="molecule type" value="Genomic_DNA"/>
</dbReference>
<dbReference type="InterPro" id="IPR027417">
    <property type="entry name" value="P-loop_NTPase"/>
</dbReference>
<dbReference type="AlphaFoldDB" id="A0A8J7U5L3"/>
<dbReference type="Pfam" id="PF00158">
    <property type="entry name" value="Sigma54_activat"/>
    <property type="match status" value="1"/>
</dbReference>
<dbReference type="GO" id="GO:0006355">
    <property type="term" value="P:regulation of DNA-templated transcription"/>
    <property type="evidence" value="ECO:0007669"/>
    <property type="project" value="InterPro"/>
</dbReference>
<evidence type="ECO:0000313" key="4">
    <source>
        <dbReference type="EMBL" id="MBO1322683.1"/>
    </source>
</evidence>